<evidence type="ECO:0000256" key="6">
    <source>
        <dbReference type="SAM" id="SignalP"/>
    </source>
</evidence>
<evidence type="ECO:0000313" key="8">
    <source>
        <dbReference type="EMBL" id="KAH7137980.1"/>
    </source>
</evidence>
<dbReference type="InterPro" id="IPR051694">
    <property type="entry name" value="Immunoregulatory_rcpt-like"/>
</dbReference>
<dbReference type="EMBL" id="JAGMWT010000001">
    <property type="protein sequence ID" value="KAH7137980.1"/>
    <property type="molecule type" value="Genomic_DNA"/>
</dbReference>
<evidence type="ECO:0000313" key="9">
    <source>
        <dbReference type="Proteomes" id="UP000700596"/>
    </source>
</evidence>
<proteinExistence type="predicted"/>
<evidence type="ECO:0000256" key="3">
    <source>
        <dbReference type="ARBA" id="ARBA00022989"/>
    </source>
</evidence>
<dbReference type="InterPro" id="IPR002889">
    <property type="entry name" value="WSC_carb-bd"/>
</dbReference>
<organism evidence="8 9">
    <name type="scientific">Dendryphion nanum</name>
    <dbReference type="NCBI Taxonomy" id="256645"/>
    <lineage>
        <taxon>Eukaryota</taxon>
        <taxon>Fungi</taxon>
        <taxon>Dikarya</taxon>
        <taxon>Ascomycota</taxon>
        <taxon>Pezizomycotina</taxon>
        <taxon>Dothideomycetes</taxon>
        <taxon>Pleosporomycetidae</taxon>
        <taxon>Pleosporales</taxon>
        <taxon>Torulaceae</taxon>
        <taxon>Dendryphion</taxon>
    </lineage>
</organism>
<keyword evidence="9" id="KW-1185">Reference proteome</keyword>
<dbReference type="AlphaFoldDB" id="A0A9P9EHL4"/>
<dbReference type="Pfam" id="PF01822">
    <property type="entry name" value="WSC"/>
    <property type="match status" value="1"/>
</dbReference>
<name>A0A9P9EHL4_9PLEO</name>
<keyword evidence="3 5" id="KW-1133">Transmembrane helix</keyword>
<comment type="subcellular location">
    <subcellularLocation>
        <location evidence="1">Membrane</location>
        <topology evidence="1">Single-pass membrane protein</topology>
    </subcellularLocation>
</comment>
<feature type="transmembrane region" description="Helical" evidence="5">
    <location>
        <begin position="179"/>
        <end position="203"/>
    </location>
</feature>
<dbReference type="PANTHER" id="PTHR15549">
    <property type="entry name" value="PAIRED IMMUNOGLOBULIN-LIKE TYPE 2 RECEPTOR"/>
    <property type="match status" value="1"/>
</dbReference>
<comment type="caution">
    <text evidence="8">The sequence shown here is derived from an EMBL/GenBank/DDBJ whole genome shotgun (WGS) entry which is preliminary data.</text>
</comment>
<dbReference type="GO" id="GO:0016020">
    <property type="term" value="C:membrane"/>
    <property type="evidence" value="ECO:0007669"/>
    <property type="project" value="UniProtKB-SubCell"/>
</dbReference>
<reference evidence="8" key="1">
    <citation type="journal article" date="2021" name="Nat. Commun.">
        <title>Genetic determinants of endophytism in the Arabidopsis root mycobiome.</title>
        <authorList>
            <person name="Mesny F."/>
            <person name="Miyauchi S."/>
            <person name="Thiergart T."/>
            <person name="Pickel B."/>
            <person name="Atanasova L."/>
            <person name="Karlsson M."/>
            <person name="Huettel B."/>
            <person name="Barry K.W."/>
            <person name="Haridas S."/>
            <person name="Chen C."/>
            <person name="Bauer D."/>
            <person name="Andreopoulos W."/>
            <person name="Pangilinan J."/>
            <person name="LaButti K."/>
            <person name="Riley R."/>
            <person name="Lipzen A."/>
            <person name="Clum A."/>
            <person name="Drula E."/>
            <person name="Henrissat B."/>
            <person name="Kohler A."/>
            <person name="Grigoriev I.V."/>
            <person name="Martin F.M."/>
            <person name="Hacquard S."/>
        </authorList>
    </citation>
    <scope>NUCLEOTIDE SEQUENCE</scope>
    <source>
        <strain evidence="8">MPI-CAGE-CH-0243</strain>
    </source>
</reference>
<gene>
    <name evidence="8" type="ORF">B0J11DRAFT_1777</name>
</gene>
<feature type="signal peptide" evidence="6">
    <location>
        <begin position="1"/>
        <end position="21"/>
    </location>
</feature>
<dbReference type="SMART" id="SM00321">
    <property type="entry name" value="WSC"/>
    <property type="match status" value="1"/>
</dbReference>
<keyword evidence="2 5" id="KW-0812">Transmembrane</keyword>
<accession>A0A9P9EHL4</accession>
<keyword evidence="6" id="KW-0732">Signal</keyword>
<evidence type="ECO:0000256" key="1">
    <source>
        <dbReference type="ARBA" id="ARBA00004167"/>
    </source>
</evidence>
<evidence type="ECO:0000256" key="2">
    <source>
        <dbReference type="ARBA" id="ARBA00022692"/>
    </source>
</evidence>
<sequence>MFTHKLVSAFVAAALLSMASAATTTTVKPIPSPTQTLPAHALVLKGCFSTPTPLVDYGPYLYQSEGNCQQICLGLGKPVMALSDGSNCWCGDLVPPASAKVGDGNCTTTCGGGDDKFCGGNKHYFVELTGQSRNNIDNFVPEVSSSSTSAVKQTSAAAETSTATVTIPPKSSNGGPNKAGIAAGVVVGVLALAGIIAGVYFFLRRQRRRELEEEHRRQAAVSSFVSGGKLHTSNSSITDSRLDPEFMNRRQSNGSIADNEDYSRRILKVRLVPST</sequence>
<dbReference type="Proteomes" id="UP000700596">
    <property type="component" value="Unassembled WGS sequence"/>
</dbReference>
<evidence type="ECO:0000259" key="7">
    <source>
        <dbReference type="PROSITE" id="PS51212"/>
    </source>
</evidence>
<feature type="chain" id="PRO_5040499192" description="WSC domain-containing protein" evidence="6">
    <location>
        <begin position="22"/>
        <end position="275"/>
    </location>
</feature>
<protein>
    <recommendedName>
        <fullName evidence="7">WSC domain-containing protein</fullName>
    </recommendedName>
</protein>
<dbReference type="OrthoDB" id="2019572at2759"/>
<evidence type="ECO:0000256" key="4">
    <source>
        <dbReference type="ARBA" id="ARBA00023136"/>
    </source>
</evidence>
<dbReference type="PROSITE" id="PS51212">
    <property type="entry name" value="WSC"/>
    <property type="match status" value="1"/>
</dbReference>
<dbReference type="GO" id="GO:0071944">
    <property type="term" value="C:cell periphery"/>
    <property type="evidence" value="ECO:0007669"/>
    <property type="project" value="UniProtKB-ARBA"/>
</dbReference>
<feature type="domain" description="WSC" evidence="7">
    <location>
        <begin position="41"/>
        <end position="130"/>
    </location>
</feature>
<keyword evidence="4 5" id="KW-0472">Membrane</keyword>
<evidence type="ECO:0000256" key="5">
    <source>
        <dbReference type="SAM" id="Phobius"/>
    </source>
</evidence>